<evidence type="ECO:0000313" key="3">
    <source>
        <dbReference type="Proteomes" id="UP001367508"/>
    </source>
</evidence>
<evidence type="ECO:0000256" key="1">
    <source>
        <dbReference type="SAM" id="MobiDB-lite"/>
    </source>
</evidence>
<keyword evidence="3" id="KW-1185">Reference proteome</keyword>
<name>A0AAN9MTK5_CANGL</name>
<comment type="caution">
    <text evidence="2">The sequence shown here is derived from an EMBL/GenBank/DDBJ whole genome shotgun (WGS) entry which is preliminary data.</text>
</comment>
<sequence length="98" mass="11552">MILNYEDHFSEHHYLDITKQGNWAYRTHHWDKSQEVAEAARSLAKPSERPPLGPHLSMALHILEPNRRLLGAKKRTKKDKEEKDDEKALDGMHTIRWT</sequence>
<proteinExistence type="predicted"/>
<dbReference type="AlphaFoldDB" id="A0AAN9MTK5"/>
<organism evidence="2 3">
    <name type="scientific">Canavalia gladiata</name>
    <name type="common">Sword bean</name>
    <name type="synonym">Dolichos gladiatus</name>
    <dbReference type="NCBI Taxonomy" id="3824"/>
    <lineage>
        <taxon>Eukaryota</taxon>
        <taxon>Viridiplantae</taxon>
        <taxon>Streptophyta</taxon>
        <taxon>Embryophyta</taxon>
        <taxon>Tracheophyta</taxon>
        <taxon>Spermatophyta</taxon>
        <taxon>Magnoliopsida</taxon>
        <taxon>eudicotyledons</taxon>
        <taxon>Gunneridae</taxon>
        <taxon>Pentapetalae</taxon>
        <taxon>rosids</taxon>
        <taxon>fabids</taxon>
        <taxon>Fabales</taxon>
        <taxon>Fabaceae</taxon>
        <taxon>Papilionoideae</taxon>
        <taxon>50 kb inversion clade</taxon>
        <taxon>NPAAA clade</taxon>
        <taxon>indigoferoid/millettioid clade</taxon>
        <taxon>Phaseoleae</taxon>
        <taxon>Canavalia</taxon>
    </lineage>
</organism>
<feature type="compositionally biased region" description="Basic and acidic residues" evidence="1">
    <location>
        <begin position="78"/>
        <end position="90"/>
    </location>
</feature>
<feature type="region of interest" description="Disordered" evidence="1">
    <location>
        <begin position="70"/>
        <end position="98"/>
    </location>
</feature>
<dbReference type="Proteomes" id="UP001367508">
    <property type="component" value="Unassembled WGS sequence"/>
</dbReference>
<protein>
    <submittedName>
        <fullName evidence="2">Uncharacterized protein</fullName>
    </submittedName>
</protein>
<reference evidence="2 3" key="1">
    <citation type="submission" date="2024-01" db="EMBL/GenBank/DDBJ databases">
        <title>The genomes of 5 underutilized Papilionoideae crops provide insights into root nodulation and disease resistanc.</title>
        <authorList>
            <person name="Jiang F."/>
        </authorList>
    </citation>
    <scope>NUCLEOTIDE SEQUENCE [LARGE SCALE GENOMIC DNA]</scope>
    <source>
        <strain evidence="2">LVBAO_FW01</strain>
        <tissue evidence="2">Leaves</tissue>
    </source>
</reference>
<evidence type="ECO:0000313" key="2">
    <source>
        <dbReference type="EMBL" id="KAK7360644.1"/>
    </source>
</evidence>
<gene>
    <name evidence="2" type="ORF">VNO77_02652</name>
</gene>
<dbReference type="EMBL" id="JAYMYQ010000001">
    <property type="protein sequence ID" value="KAK7360644.1"/>
    <property type="molecule type" value="Genomic_DNA"/>
</dbReference>
<accession>A0AAN9MTK5</accession>